<evidence type="ECO:0000256" key="5">
    <source>
        <dbReference type="ARBA" id="ARBA00023284"/>
    </source>
</evidence>
<dbReference type="PANTHER" id="PTHR13887:SF14">
    <property type="entry name" value="DISULFIDE BOND FORMATION PROTEIN D"/>
    <property type="match status" value="1"/>
</dbReference>
<dbReference type="PANTHER" id="PTHR13887">
    <property type="entry name" value="GLUTATHIONE S-TRANSFERASE KAPPA"/>
    <property type="match status" value="1"/>
</dbReference>
<protein>
    <submittedName>
        <fullName evidence="7">Thioredoxin</fullName>
    </submittedName>
</protein>
<keyword evidence="3" id="KW-0560">Oxidoreductase</keyword>
<organism evidence="7">
    <name type="scientific">Candidatus Kentrum sp. FW</name>
    <dbReference type="NCBI Taxonomy" id="2126338"/>
    <lineage>
        <taxon>Bacteria</taxon>
        <taxon>Pseudomonadati</taxon>
        <taxon>Pseudomonadota</taxon>
        <taxon>Gammaproteobacteria</taxon>
        <taxon>Candidatus Kentrum</taxon>
    </lineage>
</organism>
<dbReference type="Gene3D" id="3.40.30.10">
    <property type="entry name" value="Glutaredoxin"/>
    <property type="match status" value="1"/>
</dbReference>
<keyword evidence="4" id="KW-1015">Disulfide bond</keyword>
<dbReference type="InterPro" id="IPR012336">
    <property type="entry name" value="Thioredoxin-like_fold"/>
</dbReference>
<dbReference type="GO" id="GO:0016491">
    <property type="term" value="F:oxidoreductase activity"/>
    <property type="evidence" value="ECO:0007669"/>
    <property type="project" value="UniProtKB-KW"/>
</dbReference>
<evidence type="ECO:0000259" key="6">
    <source>
        <dbReference type="Pfam" id="PF13462"/>
    </source>
</evidence>
<name>A0A450SQN6_9GAMM</name>
<gene>
    <name evidence="7" type="ORF">BECKFW1821A_GA0114235_106011</name>
</gene>
<keyword evidence="2" id="KW-0732">Signal</keyword>
<keyword evidence="5" id="KW-0676">Redox-active center</keyword>
<reference evidence="7" key="1">
    <citation type="submission" date="2019-02" db="EMBL/GenBank/DDBJ databases">
        <authorList>
            <person name="Gruber-Vodicka R. H."/>
            <person name="Seah K. B. B."/>
        </authorList>
    </citation>
    <scope>NUCLEOTIDE SEQUENCE</scope>
    <source>
        <strain evidence="7">BECK_BZ15</strain>
    </source>
</reference>
<accession>A0A450SQN6</accession>
<sequence length="344" mass="39415">MKTGNQKFSTIILGGIAFLLVVSAPRWTLASDRALFQLGGIDYLESELPPGLRLDLYEVEDEYYRELQRIFDEALFDIYLQEESERLGKSKDQIRAKRLSAPKPGEADVRAFYENIKDRIGRPYKAVRGQISDLLRQQASDKKRADLLADYRQKNHFKILLPRITPPTVEIRTRGFPTKGDPKARITIVEFADYQCPHCKTAYEEIGRLLDEFQGKVKAIYMDYPINRSGISTLVAQGAACADQQGKFQSYRELAYQRQATLDKSSPLNLAKEIGLDLKKFVHCFQSEQPKTKVARAKKEAQRLNLRSTPTIFVNGKRVIIHHDFKKDIRQAIERELAYLAGSR</sequence>
<comment type="similarity">
    <text evidence="1">Belongs to the thioredoxin family. DsbA subfamily.</text>
</comment>
<evidence type="ECO:0000256" key="1">
    <source>
        <dbReference type="ARBA" id="ARBA00005791"/>
    </source>
</evidence>
<dbReference type="Pfam" id="PF13462">
    <property type="entry name" value="Thioredoxin_4"/>
    <property type="match status" value="1"/>
</dbReference>
<feature type="domain" description="Thioredoxin-like fold" evidence="6">
    <location>
        <begin position="178"/>
        <end position="334"/>
    </location>
</feature>
<dbReference type="EMBL" id="CAADEW010000060">
    <property type="protein sequence ID" value="VFJ56333.1"/>
    <property type="molecule type" value="Genomic_DNA"/>
</dbReference>
<evidence type="ECO:0000256" key="4">
    <source>
        <dbReference type="ARBA" id="ARBA00023157"/>
    </source>
</evidence>
<evidence type="ECO:0000256" key="3">
    <source>
        <dbReference type="ARBA" id="ARBA00023002"/>
    </source>
</evidence>
<dbReference type="InterPro" id="IPR036249">
    <property type="entry name" value="Thioredoxin-like_sf"/>
</dbReference>
<evidence type="ECO:0000313" key="7">
    <source>
        <dbReference type="EMBL" id="VFJ56333.1"/>
    </source>
</evidence>
<proteinExistence type="inferred from homology"/>
<evidence type="ECO:0000256" key="2">
    <source>
        <dbReference type="ARBA" id="ARBA00022729"/>
    </source>
</evidence>
<dbReference type="AlphaFoldDB" id="A0A450SQN6"/>
<dbReference type="SUPFAM" id="SSF52833">
    <property type="entry name" value="Thioredoxin-like"/>
    <property type="match status" value="1"/>
</dbReference>
<dbReference type="Gene3D" id="1.10.4030.10">
    <property type="entry name" value="Porin chaperone SurA, peptide-binding domain"/>
    <property type="match status" value="1"/>
</dbReference>